<protein>
    <recommendedName>
        <fullName evidence="3">HipA-like C-terminal domain-containing protein</fullName>
    </recommendedName>
</protein>
<gene>
    <name evidence="1" type="ORF">FSBG_01587</name>
</gene>
<proteinExistence type="predicted"/>
<dbReference type="EMBL" id="GG657974">
    <property type="protein sequence ID" value="EFS22090.1"/>
    <property type="molecule type" value="Genomic_DNA"/>
</dbReference>
<evidence type="ECO:0000313" key="1">
    <source>
        <dbReference type="EMBL" id="EFS22090.1"/>
    </source>
</evidence>
<evidence type="ECO:0008006" key="3">
    <source>
        <dbReference type="Google" id="ProtNLM"/>
    </source>
</evidence>
<keyword evidence="2" id="KW-1185">Reference proteome</keyword>
<dbReference type="RefSeq" id="WP_008802151.1">
    <property type="nucleotide sequence ID" value="NZ_GG657974.1"/>
</dbReference>
<dbReference type="Gene3D" id="1.10.1070.20">
    <property type="match status" value="1"/>
</dbReference>
<accession>E5BHW7</accession>
<dbReference type="BioCyc" id="FSP469605-HMP:GTSP-1630-MONOMER"/>
<dbReference type="AlphaFoldDB" id="E5BHW7"/>
<name>E5BHW7_9FUSO</name>
<dbReference type="OrthoDB" id="9812605at2"/>
<sequence length="418" mass="49364">MEKRFEKEFKIYILKNKDVPVLRFENEKKIDNTKLGDYPSYRFKHIQILCEDLLPKGYTNTKDSSELKHWIEQRKIPKNRKNMEDILHYQLQNQITDPNNPMSYIDVSYGLSLNDSYWIVPDDGKEYLWKEYNLYQNKFSEILSLVAFGEKNISNLPEENRTSPEYTTDGMLAKCWTTIDDTIVLLKKSSEHHKVEAYAEYYMAQVAKMMNFEHVSYDIMKYHDSIVSSCPLFTSEEEGYVPMYRCLKKDDCHKKGARLLESISEITGQEFLEDIMVFDSLIYNTDRHLGNLGMMIENSTGKYLRPAPIFDNGNSILSFLPGQNLPQIFKNYTSKFEIDFDLLSANLVSERHREGLKRLETFQFQRHPLYNLSEDILVKGEQFIQARAKLLTRQLDKKKEKERNPWSKKIEKIHGIER</sequence>
<dbReference type="Proteomes" id="UP000002975">
    <property type="component" value="Unassembled WGS sequence"/>
</dbReference>
<organism evidence="1 2">
    <name type="scientific">Fusobacterium gonidiaformans 3-1-5R</name>
    <dbReference type="NCBI Taxonomy" id="469605"/>
    <lineage>
        <taxon>Bacteria</taxon>
        <taxon>Fusobacteriati</taxon>
        <taxon>Fusobacteriota</taxon>
        <taxon>Fusobacteriia</taxon>
        <taxon>Fusobacteriales</taxon>
        <taxon>Fusobacteriaceae</taxon>
        <taxon>Fusobacterium</taxon>
    </lineage>
</organism>
<reference evidence="1 2" key="1">
    <citation type="submission" date="2009-02" db="EMBL/GenBank/DDBJ databases">
        <title>The Genome Sequence of Fusobacterium sp. 3_1_5R.</title>
        <authorList>
            <consortium name="The Broad Institute Genome Sequencing Platform"/>
            <person name="Ward D."/>
            <person name="Young S.K."/>
            <person name="Kodira C.D."/>
            <person name="Zeng Q."/>
            <person name="Koehrsen M."/>
            <person name="Alvarado L."/>
            <person name="Berlin A."/>
            <person name="Borenstein D."/>
            <person name="Chen Z."/>
            <person name="Engels R."/>
            <person name="Freedman E."/>
            <person name="Gellesch M."/>
            <person name="Goldberg J."/>
            <person name="Griggs A."/>
            <person name="Gujja S."/>
            <person name="Heiman D."/>
            <person name="Hepburn T."/>
            <person name="Howarth C."/>
            <person name="Jen D."/>
            <person name="Larson L."/>
            <person name="Lewis B."/>
            <person name="Mehta T."/>
            <person name="Park D."/>
            <person name="Pearson M."/>
            <person name="Roberts A."/>
            <person name="Saif S."/>
            <person name="Shea T."/>
            <person name="Shenoy N."/>
            <person name="Sisk P."/>
            <person name="Stolte C."/>
            <person name="Sykes S."/>
            <person name="Walk T."/>
            <person name="White J."/>
            <person name="Yandava C."/>
            <person name="Allen-Vercoe E."/>
            <person name="Strauss J."/>
            <person name="Ambrose C."/>
            <person name="Lander E."/>
            <person name="Nusbaum C."/>
            <person name="Galagan J."/>
            <person name="Birren B."/>
        </authorList>
    </citation>
    <scope>NUCLEOTIDE SEQUENCE [LARGE SCALE GENOMIC DNA]</scope>
    <source>
        <strain evidence="1 2">3_1_5R</strain>
    </source>
</reference>
<dbReference type="HOGENOM" id="CLU_042516_0_0_0"/>
<evidence type="ECO:0000313" key="2">
    <source>
        <dbReference type="Proteomes" id="UP000002975"/>
    </source>
</evidence>